<comment type="caution">
    <text evidence="2">The sequence shown here is derived from an EMBL/GenBank/DDBJ whole genome shotgun (WGS) entry which is preliminary data.</text>
</comment>
<dbReference type="GO" id="GO:0016034">
    <property type="term" value="F:maleylacetoacetate isomerase activity"/>
    <property type="evidence" value="ECO:0007669"/>
    <property type="project" value="TreeGrafter"/>
</dbReference>
<gene>
    <name evidence="2" type="ORF">D9756_007230</name>
</gene>
<sequence>MITLLDIIGRSEIPYSPNTWKVRLALNIKGIPYETHFVEVVDIEATCKSLGVPPSGTKPTGEAHYTLPAIIDDSAPGETIKLSDSRPIIEYLDRRYPSKDGATLFPADLDGLQNRVQDIVNQRILAQSPFLWLLDLYNVKTPKDQENIRLRMEARLGKPMEGILAKGRDRHRHWVEVRRGFLDIDRLAPRSANWRTKGPFLSGEQILYADVVLCALLLCLKTCISGKEWRQIASWNRGRWGKLLDAIQPWIRAEGYHRWNDRSQM</sequence>
<dbReference type="GO" id="GO:0006559">
    <property type="term" value="P:L-phenylalanine catabolic process"/>
    <property type="evidence" value="ECO:0007669"/>
    <property type="project" value="TreeGrafter"/>
</dbReference>
<proteinExistence type="predicted"/>
<dbReference type="InterPro" id="IPR054416">
    <property type="entry name" value="GST_UstS-like_C"/>
</dbReference>
<organism evidence="2 3">
    <name type="scientific">Leucocoprinus leucothites</name>
    <dbReference type="NCBI Taxonomy" id="201217"/>
    <lineage>
        <taxon>Eukaryota</taxon>
        <taxon>Fungi</taxon>
        <taxon>Dikarya</taxon>
        <taxon>Basidiomycota</taxon>
        <taxon>Agaricomycotina</taxon>
        <taxon>Agaricomycetes</taxon>
        <taxon>Agaricomycetidae</taxon>
        <taxon>Agaricales</taxon>
        <taxon>Agaricineae</taxon>
        <taxon>Agaricaceae</taxon>
        <taxon>Leucocoprinus</taxon>
    </lineage>
</organism>
<dbReference type="PANTHER" id="PTHR42673:SF4">
    <property type="entry name" value="MALEYLACETOACETATE ISOMERASE"/>
    <property type="match status" value="1"/>
</dbReference>
<dbReference type="InterPro" id="IPR036249">
    <property type="entry name" value="Thioredoxin-like_sf"/>
</dbReference>
<feature type="domain" description="GST N-terminal" evidence="1">
    <location>
        <begin position="6"/>
        <end position="100"/>
    </location>
</feature>
<dbReference type="Pfam" id="PF13417">
    <property type="entry name" value="GST_N_3"/>
    <property type="match status" value="1"/>
</dbReference>
<evidence type="ECO:0000313" key="3">
    <source>
        <dbReference type="Proteomes" id="UP000559027"/>
    </source>
</evidence>
<name>A0A8H5D6T8_9AGAR</name>
<evidence type="ECO:0000259" key="1">
    <source>
        <dbReference type="PROSITE" id="PS50404"/>
    </source>
</evidence>
<protein>
    <recommendedName>
        <fullName evidence="1">GST N-terminal domain-containing protein</fullName>
    </recommendedName>
</protein>
<accession>A0A8H5D6T8</accession>
<keyword evidence="3" id="KW-1185">Reference proteome</keyword>
<dbReference type="Proteomes" id="UP000559027">
    <property type="component" value="Unassembled WGS sequence"/>
</dbReference>
<dbReference type="GO" id="GO:0004364">
    <property type="term" value="F:glutathione transferase activity"/>
    <property type="evidence" value="ECO:0007669"/>
    <property type="project" value="TreeGrafter"/>
</dbReference>
<evidence type="ECO:0000313" key="2">
    <source>
        <dbReference type="EMBL" id="KAF5354234.1"/>
    </source>
</evidence>
<reference evidence="2 3" key="1">
    <citation type="journal article" date="2020" name="ISME J.">
        <title>Uncovering the hidden diversity of litter-decomposition mechanisms in mushroom-forming fungi.</title>
        <authorList>
            <person name="Floudas D."/>
            <person name="Bentzer J."/>
            <person name="Ahren D."/>
            <person name="Johansson T."/>
            <person name="Persson P."/>
            <person name="Tunlid A."/>
        </authorList>
    </citation>
    <scope>NUCLEOTIDE SEQUENCE [LARGE SCALE GENOMIC DNA]</scope>
    <source>
        <strain evidence="2 3">CBS 146.42</strain>
    </source>
</reference>
<dbReference type="InterPro" id="IPR004045">
    <property type="entry name" value="Glutathione_S-Trfase_N"/>
</dbReference>
<dbReference type="OrthoDB" id="4951845at2759"/>
<dbReference type="AlphaFoldDB" id="A0A8H5D6T8"/>
<dbReference type="GO" id="GO:0006749">
    <property type="term" value="P:glutathione metabolic process"/>
    <property type="evidence" value="ECO:0007669"/>
    <property type="project" value="TreeGrafter"/>
</dbReference>
<dbReference type="SUPFAM" id="SSF52833">
    <property type="entry name" value="Thioredoxin-like"/>
    <property type="match status" value="1"/>
</dbReference>
<dbReference type="Pfam" id="PF22041">
    <property type="entry name" value="GST_C_7"/>
    <property type="match status" value="1"/>
</dbReference>
<dbReference type="Gene3D" id="1.20.1050.10">
    <property type="match status" value="1"/>
</dbReference>
<dbReference type="PANTHER" id="PTHR42673">
    <property type="entry name" value="MALEYLACETOACETATE ISOMERASE"/>
    <property type="match status" value="1"/>
</dbReference>
<dbReference type="PROSITE" id="PS50404">
    <property type="entry name" value="GST_NTER"/>
    <property type="match status" value="1"/>
</dbReference>
<dbReference type="Gene3D" id="3.40.30.10">
    <property type="entry name" value="Glutaredoxin"/>
    <property type="match status" value="1"/>
</dbReference>
<dbReference type="EMBL" id="JAACJO010000009">
    <property type="protein sequence ID" value="KAF5354234.1"/>
    <property type="molecule type" value="Genomic_DNA"/>
</dbReference>